<dbReference type="Pfam" id="PF24437">
    <property type="entry name" value="INTS7_HB"/>
    <property type="match status" value="1"/>
</dbReference>
<dbReference type="EMBL" id="CMVM020000331">
    <property type="status" value="NOT_ANNOTATED_CDS"/>
    <property type="molecule type" value="Genomic_DNA"/>
</dbReference>
<keyword evidence="5" id="KW-0963">Cytoplasm</keyword>
<dbReference type="InterPro" id="IPR056516">
    <property type="entry name" value="INTS7_N"/>
</dbReference>
<evidence type="ECO:0000256" key="2">
    <source>
        <dbReference type="ARBA" id="ARBA00004496"/>
    </source>
</evidence>
<accession>A0A8R1TJ59</accession>
<reference evidence="10" key="2">
    <citation type="submission" date="2022-06" db="UniProtKB">
        <authorList>
            <consortium name="EnsemblMetazoa"/>
        </authorList>
    </citation>
    <scope>IDENTIFICATION</scope>
</reference>
<evidence type="ECO:0000259" key="7">
    <source>
        <dbReference type="Pfam" id="PF22965"/>
    </source>
</evidence>
<evidence type="ECO:0000256" key="1">
    <source>
        <dbReference type="ARBA" id="ARBA00004123"/>
    </source>
</evidence>
<organism evidence="10 11">
    <name type="scientific">Onchocerca volvulus</name>
    <dbReference type="NCBI Taxonomy" id="6282"/>
    <lineage>
        <taxon>Eukaryota</taxon>
        <taxon>Metazoa</taxon>
        <taxon>Ecdysozoa</taxon>
        <taxon>Nematoda</taxon>
        <taxon>Chromadorea</taxon>
        <taxon>Rhabditida</taxon>
        <taxon>Spirurina</taxon>
        <taxon>Spiruromorpha</taxon>
        <taxon>Filarioidea</taxon>
        <taxon>Onchocercidae</taxon>
        <taxon>Onchocerca</taxon>
    </lineage>
</organism>
<sequence>MDASTRSHMTLNTLEKGLRSRTLHEKMATIVNMTTFLRENPFPFFVNAAVLRLCEAFRDECNELRLCIVRVMGECSTELRLVFSNDEVARRILKVSHSNDPLARSLTLQVLAKLASVVAENKQIHHLIVTSIDSEESQERLAAIAATEAFVAFSRSFSQTVFEKLCVTFLSPLVSPTTKIGLVGIFANMKADVEIIMKVFALGEQILNEAYNQQLMLALIKSLTTLAVSCKFAVSELLTLLIEKLKISKENRTLCVAILCNIKRLSSAAHMLTESHMHDLLSFGDTLTDDLMRVYWLITLVRFTSQNIHKITAMLSDNIAHWTYLLSSRNADVRLAALHLFINIYKYSQEPSIISSLKSSFIISLPTIKSQDSERFYRLLTAFICDDTCPRETVDAIVDVLLTITLPDFSALHVLQFLVAAAETHSHLYSRLHVWSISKLNENTNLTKLTLFSCLVYAPLSDMTKLPENHLDFWGDDPWILYLVARSAMRNGHWKLVALPILEVIYKKAKSFETRMWLTALRDICCSSLSEFTVSSLEKSIENLNSARLSLSALCSSRDSVRYFMFPSRFVDCLCSMYAALRSFLVVINTNLLLNDKPAPFIIKKISTRLQACAVKMNECRDMWLDLYKHCFDADTNTTTFVELYGGMCALFSAALQLFAKQQPLSPLSIFSSSHYSLANKRLRTSLLWAKGEIEKLDIITLEKRLTRKKLKFLVETFGYLCVLPICIPRFFFQQLKYTQIKLNVLPQPGPMETAIAVSSNQKVPIFIEGAIESSHASSVDEVIVKAEAKSAKGDNKDCSQIQTVMLQEGKFFNAQFLLAFPQNCTMEFSVDFLDKETKRLWESGVTAKLKIHVSS</sequence>
<dbReference type="EnsemblMetazoa" id="OVOC10308.1">
    <property type="protein sequence ID" value="OVOC10308.1"/>
    <property type="gene ID" value="WBGene00247117"/>
</dbReference>
<dbReference type="Pfam" id="PF24436">
    <property type="entry name" value="INTS7_N"/>
    <property type="match status" value="1"/>
</dbReference>
<dbReference type="PANTHER" id="PTHR13322">
    <property type="entry name" value="C1ORF73 PROTEIN"/>
    <property type="match status" value="1"/>
</dbReference>
<evidence type="ECO:0000256" key="4">
    <source>
        <dbReference type="ARBA" id="ARBA00015336"/>
    </source>
</evidence>
<dbReference type="GO" id="GO:0005737">
    <property type="term" value="C:cytoplasm"/>
    <property type="evidence" value="ECO:0007669"/>
    <property type="project" value="UniProtKB-SubCell"/>
</dbReference>
<dbReference type="Gene3D" id="1.25.10.10">
    <property type="entry name" value="Leucine-rich Repeat Variant"/>
    <property type="match status" value="2"/>
</dbReference>
<feature type="domain" description="Integrator complex subunit 7 N-terminal" evidence="8">
    <location>
        <begin position="11"/>
        <end position="493"/>
    </location>
</feature>
<dbReference type="InterPro" id="IPR056517">
    <property type="entry name" value="INTS7_HB"/>
</dbReference>
<keyword evidence="11" id="KW-1185">Reference proteome</keyword>
<protein>
    <recommendedName>
        <fullName evidence="4">Integrator complex subunit 7</fullName>
    </recommendedName>
</protein>
<dbReference type="AlphaFoldDB" id="A0A8R1TJ59"/>
<feature type="domain" description="Integrator complex subunit 7 C-terminal" evidence="7">
    <location>
        <begin position="742"/>
        <end position="842"/>
    </location>
</feature>
<comment type="subcellular location">
    <subcellularLocation>
        <location evidence="2">Cytoplasm</location>
    </subcellularLocation>
    <subcellularLocation>
        <location evidence="1">Nucleus</location>
    </subcellularLocation>
</comment>
<evidence type="ECO:0000256" key="3">
    <source>
        <dbReference type="ARBA" id="ARBA00008565"/>
    </source>
</evidence>
<dbReference type="InterPro" id="IPR054519">
    <property type="entry name" value="INTS7_C"/>
</dbReference>
<evidence type="ECO:0000256" key="5">
    <source>
        <dbReference type="ARBA" id="ARBA00022490"/>
    </source>
</evidence>
<dbReference type="InterPro" id="IPR011989">
    <property type="entry name" value="ARM-like"/>
</dbReference>
<dbReference type="SUPFAM" id="SSF48371">
    <property type="entry name" value="ARM repeat"/>
    <property type="match status" value="1"/>
</dbReference>
<dbReference type="GO" id="GO:0034472">
    <property type="term" value="P:snRNA 3'-end processing"/>
    <property type="evidence" value="ECO:0007669"/>
    <property type="project" value="TreeGrafter"/>
</dbReference>
<dbReference type="GO" id="GO:0032039">
    <property type="term" value="C:integrator complex"/>
    <property type="evidence" value="ECO:0007669"/>
    <property type="project" value="InterPro"/>
</dbReference>
<feature type="domain" description="Integrator complex subunit 7 helical bundle" evidence="9">
    <location>
        <begin position="497"/>
        <end position="657"/>
    </location>
</feature>
<dbReference type="Proteomes" id="UP000024404">
    <property type="component" value="Unassembled WGS sequence"/>
</dbReference>
<dbReference type="OMA" id="PYMLPRF"/>
<proteinExistence type="inferred from homology"/>
<dbReference type="InterPro" id="IPR033060">
    <property type="entry name" value="INTS7"/>
</dbReference>
<evidence type="ECO:0000313" key="11">
    <source>
        <dbReference type="Proteomes" id="UP000024404"/>
    </source>
</evidence>
<reference evidence="11" key="1">
    <citation type="submission" date="2013-10" db="EMBL/GenBank/DDBJ databases">
        <title>Genome sequencing of Onchocerca volvulus.</title>
        <authorList>
            <person name="Cotton J."/>
            <person name="Tsai J."/>
            <person name="Stanley E."/>
            <person name="Tracey A."/>
            <person name="Holroyd N."/>
            <person name="Lustigman S."/>
            <person name="Berriman M."/>
        </authorList>
    </citation>
    <scope>NUCLEOTIDE SEQUENCE</scope>
</reference>
<name>A0A8R1TJ59_ONCVO</name>
<dbReference type="InterPro" id="IPR016024">
    <property type="entry name" value="ARM-type_fold"/>
</dbReference>
<keyword evidence="6" id="KW-0539">Nucleus</keyword>
<evidence type="ECO:0000256" key="6">
    <source>
        <dbReference type="ARBA" id="ARBA00023242"/>
    </source>
</evidence>
<evidence type="ECO:0000313" key="10">
    <source>
        <dbReference type="EnsemblMetazoa" id="OVOC10308.1"/>
    </source>
</evidence>
<evidence type="ECO:0000259" key="9">
    <source>
        <dbReference type="Pfam" id="PF24437"/>
    </source>
</evidence>
<dbReference type="Pfam" id="PF22965">
    <property type="entry name" value="INTS7_C"/>
    <property type="match status" value="1"/>
</dbReference>
<dbReference type="PANTHER" id="PTHR13322:SF2">
    <property type="entry name" value="INTEGRATOR COMPLEX SUBUNIT 7"/>
    <property type="match status" value="1"/>
</dbReference>
<evidence type="ECO:0000259" key="8">
    <source>
        <dbReference type="Pfam" id="PF24436"/>
    </source>
</evidence>
<comment type="similarity">
    <text evidence="3">Belongs to the Integrator subunit 7 family.</text>
</comment>